<evidence type="ECO:0000313" key="1">
    <source>
        <dbReference type="EMBL" id="KAI7999809.1"/>
    </source>
</evidence>
<evidence type="ECO:0000313" key="2">
    <source>
        <dbReference type="Proteomes" id="UP001060215"/>
    </source>
</evidence>
<name>A0ACC0GG32_9ERIC</name>
<dbReference type="EMBL" id="CM045765">
    <property type="protein sequence ID" value="KAI7999809.1"/>
    <property type="molecule type" value="Genomic_DNA"/>
</dbReference>
<keyword evidence="2" id="KW-1185">Reference proteome</keyword>
<comment type="caution">
    <text evidence="1">The sequence shown here is derived from an EMBL/GenBank/DDBJ whole genome shotgun (WGS) entry which is preliminary data.</text>
</comment>
<accession>A0ACC0GG32</accession>
<sequence>MGSGAGRQHLQSMHQQRLQSTELSAELVKTDLRGLTKHHTEKHG</sequence>
<reference evidence="1 2" key="1">
    <citation type="journal article" date="2022" name="Plant J.">
        <title>Chromosome-level genome of Camellia lanceoleosa provides a valuable resource for understanding genome evolution and self-incompatibility.</title>
        <authorList>
            <person name="Gong W."/>
            <person name="Xiao S."/>
            <person name="Wang L."/>
            <person name="Liao Z."/>
            <person name="Chang Y."/>
            <person name="Mo W."/>
            <person name="Hu G."/>
            <person name="Li W."/>
            <person name="Zhao G."/>
            <person name="Zhu H."/>
            <person name="Hu X."/>
            <person name="Ji K."/>
            <person name="Xiang X."/>
            <person name="Song Q."/>
            <person name="Yuan D."/>
            <person name="Jin S."/>
            <person name="Zhang L."/>
        </authorList>
    </citation>
    <scope>NUCLEOTIDE SEQUENCE [LARGE SCALE GENOMIC DNA]</scope>
    <source>
        <strain evidence="1">SQ_2022a</strain>
    </source>
</reference>
<organism evidence="1 2">
    <name type="scientific">Camellia lanceoleosa</name>
    <dbReference type="NCBI Taxonomy" id="1840588"/>
    <lineage>
        <taxon>Eukaryota</taxon>
        <taxon>Viridiplantae</taxon>
        <taxon>Streptophyta</taxon>
        <taxon>Embryophyta</taxon>
        <taxon>Tracheophyta</taxon>
        <taxon>Spermatophyta</taxon>
        <taxon>Magnoliopsida</taxon>
        <taxon>eudicotyledons</taxon>
        <taxon>Gunneridae</taxon>
        <taxon>Pentapetalae</taxon>
        <taxon>asterids</taxon>
        <taxon>Ericales</taxon>
        <taxon>Theaceae</taxon>
        <taxon>Camellia</taxon>
    </lineage>
</organism>
<dbReference type="Proteomes" id="UP001060215">
    <property type="component" value="Chromosome 8"/>
</dbReference>
<proteinExistence type="predicted"/>
<protein>
    <submittedName>
        <fullName evidence="1">Uncharacterized protein</fullName>
    </submittedName>
</protein>
<gene>
    <name evidence="1" type="ORF">LOK49_LG09G01563</name>
</gene>